<accession>D1QUP5</accession>
<dbReference type="AlphaFoldDB" id="D1QUP5"/>
<dbReference type="Proteomes" id="UP000004079">
    <property type="component" value="Unassembled WGS sequence"/>
</dbReference>
<name>D1QUP5_9BACT</name>
<dbReference type="HOGENOM" id="CLU_3237762_0_0_10"/>
<sequence length="43" mass="4812">MSEKIFLTLNELCVPVVPNCCLLEKPLYFNPFGQTGLLTLAIK</sequence>
<evidence type="ECO:0000313" key="1">
    <source>
        <dbReference type="EMBL" id="EFB30990.1"/>
    </source>
</evidence>
<comment type="caution">
    <text evidence="1">The sequence shown here is derived from an EMBL/GenBank/DDBJ whole genome shotgun (WGS) entry which is preliminary data.</text>
</comment>
<gene>
    <name evidence="1" type="ORF">HMPREF0971_02730</name>
</gene>
<reference evidence="1 2" key="1">
    <citation type="submission" date="2009-11" db="EMBL/GenBank/DDBJ databases">
        <authorList>
            <person name="Weinstock G."/>
            <person name="Sodergren E."/>
            <person name="Clifton S."/>
            <person name="Fulton L."/>
            <person name="Fulton B."/>
            <person name="Courtney L."/>
            <person name="Fronick C."/>
            <person name="Harrison M."/>
            <person name="Strong C."/>
            <person name="Farmer C."/>
            <person name="Delahaunty K."/>
            <person name="Markovic C."/>
            <person name="Hall O."/>
            <person name="Minx P."/>
            <person name="Tomlinson C."/>
            <person name="Mitreva M."/>
            <person name="Nelson J."/>
            <person name="Hou S."/>
            <person name="Wollam A."/>
            <person name="Pepin K.H."/>
            <person name="Johnson M."/>
            <person name="Bhonagiri V."/>
            <person name="Nash W.E."/>
            <person name="Warren W."/>
            <person name="Chinwalla A."/>
            <person name="Mardis E.R."/>
            <person name="Wilson R.K."/>
        </authorList>
    </citation>
    <scope>NUCLEOTIDE SEQUENCE [LARGE SCALE GENOMIC DNA]</scope>
    <source>
        <strain evidence="1 2">F0302</strain>
    </source>
</reference>
<protein>
    <submittedName>
        <fullName evidence="1">Uncharacterized protein</fullName>
    </submittedName>
</protein>
<organism evidence="1 2">
    <name type="scientific">Segatella oris F0302</name>
    <dbReference type="NCBI Taxonomy" id="649760"/>
    <lineage>
        <taxon>Bacteria</taxon>
        <taxon>Pseudomonadati</taxon>
        <taxon>Bacteroidota</taxon>
        <taxon>Bacteroidia</taxon>
        <taxon>Bacteroidales</taxon>
        <taxon>Prevotellaceae</taxon>
        <taxon>Segatella</taxon>
    </lineage>
</organism>
<dbReference type="EMBL" id="ACUZ02000048">
    <property type="protein sequence ID" value="EFB30990.1"/>
    <property type="molecule type" value="Genomic_DNA"/>
</dbReference>
<proteinExistence type="predicted"/>
<evidence type="ECO:0000313" key="2">
    <source>
        <dbReference type="Proteomes" id="UP000004079"/>
    </source>
</evidence>
<dbReference type="STRING" id="649760.HMPREF0971_02730"/>